<evidence type="ECO:0000313" key="1">
    <source>
        <dbReference type="EMBL" id="SMY02319.1"/>
    </source>
</evidence>
<gene>
    <name evidence="1" type="ORF">BANT10_03372</name>
</gene>
<reference evidence="2" key="1">
    <citation type="submission" date="2017-03" db="EMBL/GenBank/DDBJ databases">
        <authorList>
            <person name="Monnet C."/>
        </authorList>
    </citation>
    <scope>NUCLEOTIDE SEQUENCE [LARGE SCALE GENOMIC DNA]</scope>
    <source>
        <strain evidence="2">P10</strain>
    </source>
</reference>
<dbReference type="AlphaFoldDB" id="A0A2H1KRP4"/>
<name>A0A2H1KRP4_9MICO</name>
<dbReference type="EMBL" id="FXZE01000027">
    <property type="protein sequence ID" value="SMY02319.1"/>
    <property type="molecule type" value="Genomic_DNA"/>
</dbReference>
<organism evidence="1 2">
    <name type="scientific">Brevibacterium antiquum</name>
    <dbReference type="NCBI Taxonomy" id="234835"/>
    <lineage>
        <taxon>Bacteria</taxon>
        <taxon>Bacillati</taxon>
        <taxon>Actinomycetota</taxon>
        <taxon>Actinomycetes</taxon>
        <taxon>Micrococcales</taxon>
        <taxon>Brevibacteriaceae</taxon>
        <taxon>Brevibacterium</taxon>
    </lineage>
</organism>
<dbReference type="Gene3D" id="1.10.357.10">
    <property type="entry name" value="Tetracycline Repressor, domain 2"/>
    <property type="match status" value="1"/>
</dbReference>
<evidence type="ECO:0000313" key="2">
    <source>
        <dbReference type="Proteomes" id="UP000234342"/>
    </source>
</evidence>
<proteinExistence type="predicted"/>
<sequence length="162" mass="17279">MISRRILVADTAIGVVATAGLRGLTHRAVDDFAGLPVGSTSNCYSTRNDLVNGIASRIHTRLSEKSDHARASRLTEREYGALLLSNDRHLFRTLALFSLDPSLPVPGRSRISATHELIAATFAGLAGPEQTTPQTVVGHLIANVIVDDSADTAAVEQNIQLL</sequence>
<protein>
    <submittedName>
        <fullName evidence="1">Transcriptional regulator, TetR family</fullName>
    </submittedName>
</protein>
<dbReference type="InterPro" id="IPR009057">
    <property type="entry name" value="Homeodomain-like_sf"/>
</dbReference>
<accession>A0A2H1KRP4</accession>
<dbReference type="SUPFAM" id="SSF46689">
    <property type="entry name" value="Homeodomain-like"/>
    <property type="match status" value="1"/>
</dbReference>
<keyword evidence="2" id="KW-1185">Reference proteome</keyword>
<dbReference type="Proteomes" id="UP000234342">
    <property type="component" value="Unassembled WGS sequence"/>
</dbReference>